<reference evidence="1 2" key="1">
    <citation type="submission" date="2020-11" db="EMBL/GenBank/DDBJ databases">
        <authorList>
            <person name="Kim M.K."/>
        </authorList>
    </citation>
    <scope>NUCLEOTIDE SEQUENCE [LARGE SCALE GENOMIC DNA]</scope>
    <source>
        <strain evidence="1 2">BT439</strain>
    </source>
</reference>
<dbReference type="AlphaFoldDB" id="A0A931BFZ0"/>
<accession>A0A931BFZ0</accession>
<dbReference type="NCBIfam" id="TIGR04183">
    <property type="entry name" value="Por_Secre_tail"/>
    <property type="match status" value="1"/>
</dbReference>
<dbReference type="Gene3D" id="2.40.128.720">
    <property type="match status" value="2"/>
</dbReference>
<dbReference type="RefSeq" id="WP_196287120.1">
    <property type="nucleotide sequence ID" value="NZ_JADQDP010000003.1"/>
</dbReference>
<dbReference type="Proteomes" id="UP000645610">
    <property type="component" value="Unassembled WGS sequence"/>
</dbReference>
<evidence type="ECO:0000313" key="2">
    <source>
        <dbReference type="Proteomes" id="UP000645610"/>
    </source>
</evidence>
<dbReference type="InterPro" id="IPR026444">
    <property type="entry name" value="Secre_tail"/>
</dbReference>
<protein>
    <submittedName>
        <fullName evidence="1">T9SS type A sorting domain-containing protein</fullName>
    </submittedName>
</protein>
<dbReference type="EMBL" id="JADQDP010000003">
    <property type="protein sequence ID" value="MBF9142774.1"/>
    <property type="molecule type" value="Genomic_DNA"/>
</dbReference>
<comment type="caution">
    <text evidence="1">The sequence shown here is derived from an EMBL/GenBank/DDBJ whole genome shotgun (WGS) entry which is preliminary data.</text>
</comment>
<evidence type="ECO:0000313" key="1">
    <source>
        <dbReference type="EMBL" id="MBF9142774.1"/>
    </source>
</evidence>
<gene>
    <name evidence="1" type="ORF">I2I01_14085</name>
</gene>
<name>A0A931BFZ0_9BACT</name>
<proteinExistence type="predicted"/>
<sequence>MSGNWRPYGRTTYTYNAQGQNTRILDESYFGSSYLADDQELFTYNAQGQVTMDEFQLADISGTTFSPFQRDLFTYNAAGQRLTDTQQGYTNGAYVNTYRVTNTYTAAPNGVPAATQLASYVVERANGATAWVPYSQGIETYDADGNLTTDLYQVYTNGAYANDYRYVYTYQRVLATTPAKALRAGLAVAPNPSPASQTLQLHYTLPAAAAVSVMVFDGVGRMVCSQPVGAQAVGEHTLPLAQWSSAPGIYAVRLTAGAQSQTVKLVVE</sequence>
<organism evidence="1 2">
    <name type="scientific">Hymenobacter properus</name>
    <dbReference type="NCBI Taxonomy" id="2791026"/>
    <lineage>
        <taxon>Bacteria</taxon>
        <taxon>Pseudomonadati</taxon>
        <taxon>Bacteroidota</taxon>
        <taxon>Cytophagia</taxon>
        <taxon>Cytophagales</taxon>
        <taxon>Hymenobacteraceae</taxon>
        <taxon>Hymenobacter</taxon>
    </lineage>
</organism>
<keyword evidence="2" id="KW-1185">Reference proteome</keyword>